<protein>
    <submittedName>
        <fullName evidence="1">Uncharacterized protein</fullName>
    </submittedName>
</protein>
<dbReference type="InterPro" id="IPR049245">
    <property type="entry name" value="DUF6880"/>
</dbReference>
<dbReference type="Pfam" id="PF21810">
    <property type="entry name" value="DUF6880"/>
    <property type="match status" value="1"/>
</dbReference>
<gene>
    <name evidence="1" type="ORF">SSE37_18702</name>
</gene>
<dbReference type="Proteomes" id="UP000005713">
    <property type="component" value="Unassembled WGS sequence"/>
</dbReference>
<reference evidence="1 2" key="1">
    <citation type="submission" date="2006-06" db="EMBL/GenBank/DDBJ databases">
        <authorList>
            <person name="Moran M.A."/>
            <person name="Ferriera S."/>
            <person name="Johnson J."/>
            <person name="Kravitz S."/>
            <person name="Beeson K."/>
            <person name="Sutton G."/>
            <person name="Rogers Y.-H."/>
            <person name="Friedman R."/>
            <person name="Frazier M."/>
            <person name="Venter J.C."/>
        </authorList>
    </citation>
    <scope>NUCLEOTIDE SEQUENCE [LARGE SCALE GENOMIC DNA]</scope>
    <source>
        <strain evidence="1 2">E-37</strain>
    </source>
</reference>
<dbReference type="eggNOG" id="COG3118">
    <property type="taxonomic scope" value="Bacteria"/>
</dbReference>
<comment type="caution">
    <text evidence="1">The sequence shown here is derived from an EMBL/GenBank/DDBJ whole genome shotgun (WGS) entry which is preliminary data.</text>
</comment>
<proteinExistence type="predicted"/>
<name>A3JX28_SAGS3</name>
<dbReference type="EMBL" id="AAYA01000001">
    <property type="protein sequence ID" value="EBA10064.1"/>
    <property type="molecule type" value="Genomic_DNA"/>
</dbReference>
<dbReference type="AlphaFoldDB" id="A3JX28"/>
<accession>A3JX28</accession>
<keyword evidence="2" id="KW-1185">Reference proteome</keyword>
<evidence type="ECO:0000313" key="1">
    <source>
        <dbReference type="EMBL" id="EBA10064.1"/>
    </source>
</evidence>
<evidence type="ECO:0000313" key="2">
    <source>
        <dbReference type="Proteomes" id="UP000005713"/>
    </source>
</evidence>
<organism evidence="1 2">
    <name type="scientific">Sagittula stellata (strain ATCC 700073 / DSM 11524 / E-37)</name>
    <dbReference type="NCBI Taxonomy" id="388399"/>
    <lineage>
        <taxon>Bacteria</taxon>
        <taxon>Pseudomonadati</taxon>
        <taxon>Pseudomonadota</taxon>
        <taxon>Alphaproteobacteria</taxon>
        <taxon>Rhodobacterales</taxon>
        <taxon>Roseobacteraceae</taxon>
        <taxon>Sagittula</taxon>
    </lineage>
</organism>
<sequence length="510" mass="56660">MREIDEPSESERRFRCPRTVDRLGEKETGDPMASKTTLNAKNLEALGAERLAQLLIEVSTGNAAAKRKLRLALAGAQSPREVAWEITKRLTSIARARSFITWKNRKALVTDLETQRRAIVEQIAPADLDEALALMWRFMALARPVFERCDDSSGTVIGIFHQACADLGRLAAKVRPDPKALADAVLDALQDNGYGQYDGLIGIMAPALGAEGLATLKSMAEELGRSSVPVPPKDQWRAVGWGTGGTTYEHEMRARGRTSTVAMALRNIADAQGDVDGFIAQYDPKTRKVPQIAAEIAQRLLAAGRAGEALGFLERAELGDGLRVPLAWQDIRLQTLEVLGRGEEAQAFRWDCFERTLSDSYLRAYLKRLPDFDDIEAEERAMAQVMAYPSLLHALQFFLDWPALDRAAEILLARHDEIDGDHYEYLAPAGEALSERHPLAATLVLRAMIDFTLTRSRAKRYRYAAEHVVSCARLARDIPDFGAFETHDAYVARLKEEHGRKFGFWSLTAA</sequence>